<proteinExistence type="predicted"/>
<protein>
    <recommendedName>
        <fullName evidence="3">Polymerase nucleotidyl transferase domain-containing protein</fullName>
    </recommendedName>
</protein>
<sequence length="319" mass="36947">MSNSILKTLAYFDIFNTPLTKEEIFRWNWEETAPDYLSFIKNLDSLADKKIIESKDGYYFLPGREDSVYLRQKTVPIIDKKMRTAVKGIKKIRWVPFIEAVFVCNTVAGAGVKPDSDIDVFIISQKGRLWISRLLATLTLGIFRLRRNKTKIADRICLSFYATDDALDLSKIKIEGEDIYLIFWLDNLIPVYDPKNIQAKIKQANLWIKKYIPNSNTDYETLDRWKVKDSGFSKYVKLFFEKSWEGKYGDLVEAQAKGIQITKMKLNFDSAQNKGGTGVVISDSMLKFHENDRRNLYKEKWETKCTKINSLTPPPTRGS</sequence>
<evidence type="ECO:0008006" key="3">
    <source>
        <dbReference type="Google" id="ProtNLM"/>
    </source>
</evidence>
<name>A0A1F6NJ57_9BACT</name>
<evidence type="ECO:0000313" key="1">
    <source>
        <dbReference type="EMBL" id="OGH83902.1"/>
    </source>
</evidence>
<dbReference type="AlphaFoldDB" id="A0A1F6NJ57"/>
<reference evidence="1 2" key="1">
    <citation type="journal article" date="2016" name="Nat. Commun.">
        <title>Thousands of microbial genomes shed light on interconnected biogeochemical processes in an aquifer system.</title>
        <authorList>
            <person name="Anantharaman K."/>
            <person name="Brown C.T."/>
            <person name="Hug L.A."/>
            <person name="Sharon I."/>
            <person name="Castelle C.J."/>
            <person name="Probst A.J."/>
            <person name="Thomas B.C."/>
            <person name="Singh A."/>
            <person name="Wilkins M.J."/>
            <person name="Karaoz U."/>
            <person name="Brodie E.L."/>
            <person name="Williams K.H."/>
            <person name="Hubbard S.S."/>
            <person name="Banfield J.F."/>
        </authorList>
    </citation>
    <scope>NUCLEOTIDE SEQUENCE [LARGE SCALE GENOMIC DNA]</scope>
</reference>
<organism evidence="1 2">
    <name type="scientific">Candidatus Magasanikbacteria bacterium RIFOXYB1_FULL_40_15</name>
    <dbReference type="NCBI Taxonomy" id="1798697"/>
    <lineage>
        <taxon>Bacteria</taxon>
        <taxon>Candidatus Magasanikiibacteriota</taxon>
    </lineage>
</organism>
<dbReference type="EMBL" id="MFQS01000008">
    <property type="protein sequence ID" value="OGH83902.1"/>
    <property type="molecule type" value="Genomic_DNA"/>
</dbReference>
<evidence type="ECO:0000313" key="2">
    <source>
        <dbReference type="Proteomes" id="UP000176300"/>
    </source>
</evidence>
<comment type="caution">
    <text evidence="1">The sequence shown here is derived from an EMBL/GenBank/DDBJ whole genome shotgun (WGS) entry which is preliminary data.</text>
</comment>
<accession>A0A1F6NJ57</accession>
<dbReference type="STRING" id="1798697.A2373_00730"/>
<gene>
    <name evidence="1" type="ORF">A2373_00730</name>
</gene>
<dbReference type="Proteomes" id="UP000176300">
    <property type="component" value="Unassembled WGS sequence"/>
</dbReference>